<dbReference type="Proteomes" id="UP000249723">
    <property type="component" value="Unassembled WGS sequence"/>
</dbReference>
<dbReference type="AlphaFoldDB" id="A0A2X0MWT4"/>
<gene>
    <name evidence="1" type="ORF">BZ3500_MVSOF-1268-A1-R1_CHR4-1G06658</name>
</gene>
<evidence type="ECO:0000313" key="1">
    <source>
        <dbReference type="EMBL" id="SCZ96725.1"/>
    </source>
</evidence>
<dbReference type="EMBL" id="FMWP01000091">
    <property type="protein sequence ID" value="SCZ96725.1"/>
    <property type="molecule type" value="Genomic_DNA"/>
</dbReference>
<sequence length="61" mass="7269">MVLEHEFEDRLSYVRDVDEGRTLVVRLIRSSWSHDSLNFRTRCSSTNWRDIPNRCIPTSDT</sequence>
<reference evidence="2" key="1">
    <citation type="submission" date="2016-10" db="EMBL/GenBank/DDBJ databases">
        <authorList>
            <person name="Jeantristanb JTB J.-T."/>
            <person name="Ricardo R."/>
        </authorList>
    </citation>
    <scope>NUCLEOTIDE SEQUENCE [LARGE SCALE GENOMIC DNA]</scope>
</reference>
<keyword evidence="2" id="KW-1185">Reference proteome</keyword>
<evidence type="ECO:0000313" key="2">
    <source>
        <dbReference type="Proteomes" id="UP000249723"/>
    </source>
</evidence>
<organism evidence="1 2">
    <name type="scientific">Microbotryum saponariae</name>
    <dbReference type="NCBI Taxonomy" id="289078"/>
    <lineage>
        <taxon>Eukaryota</taxon>
        <taxon>Fungi</taxon>
        <taxon>Dikarya</taxon>
        <taxon>Basidiomycota</taxon>
        <taxon>Pucciniomycotina</taxon>
        <taxon>Microbotryomycetes</taxon>
        <taxon>Microbotryales</taxon>
        <taxon>Microbotryaceae</taxon>
        <taxon>Microbotryum</taxon>
    </lineage>
</organism>
<protein>
    <submittedName>
        <fullName evidence="1">BZ3500_MvSof-1268-A1-R1_Chr4-1g06658 protein</fullName>
    </submittedName>
</protein>
<name>A0A2X0MWT4_9BASI</name>
<proteinExistence type="predicted"/>
<accession>A0A2X0MWT4</accession>